<feature type="compositionally biased region" description="Basic residues" evidence="1">
    <location>
        <begin position="408"/>
        <end position="421"/>
    </location>
</feature>
<dbReference type="Pfam" id="PF00650">
    <property type="entry name" value="CRAL_TRIO"/>
    <property type="match status" value="1"/>
</dbReference>
<feature type="compositionally biased region" description="Pro residues" evidence="1">
    <location>
        <begin position="518"/>
        <end position="532"/>
    </location>
</feature>
<dbReference type="EMBL" id="BFEA01000113">
    <property type="protein sequence ID" value="GBG69381.1"/>
    <property type="molecule type" value="Genomic_DNA"/>
</dbReference>
<dbReference type="STRING" id="69332.A0A388KH64"/>
<reference evidence="3 4" key="1">
    <citation type="journal article" date="2018" name="Cell">
        <title>The Chara Genome: Secondary Complexity and Implications for Plant Terrestrialization.</title>
        <authorList>
            <person name="Nishiyama T."/>
            <person name="Sakayama H."/>
            <person name="Vries J.D."/>
            <person name="Buschmann H."/>
            <person name="Saint-Marcoux D."/>
            <person name="Ullrich K.K."/>
            <person name="Haas F.B."/>
            <person name="Vanderstraeten L."/>
            <person name="Becker D."/>
            <person name="Lang D."/>
            <person name="Vosolsobe S."/>
            <person name="Rombauts S."/>
            <person name="Wilhelmsson P.K.I."/>
            <person name="Janitza P."/>
            <person name="Kern R."/>
            <person name="Heyl A."/>
            <person name="Rumpler F."/>
            <person name="Villalobos L.I.A.C."/>
            <person name="Clay J.M."/>
            <person name="Skokan R."/>
            <person name="Toyoda A."/>
            <person name="Suzuki Y."/>
            <person name="Kagoshima H."/>
            <person name="Schijlen E."/>
            <person name="Tajeshwar N."/>
            <person name="Catarino B."/>
            <person name="Hetherington A.J."/>
            <person name="Saltykova A."/>
            <person name="Bonnot C."/>
            <person name="Breuninger H."/>
            <person name="Symeonidi A."/>
            <person name="Radhakrishnan G.V."/>
            <person name="Van Nieuwerburgh F."/>
            <person name="Deforce D."/>
            <person name="Chang C."/>
            <person name="Karol K.G."/>
            <person name="Hedrich R."/>
            <person name="Ulvskov P."/>
            <person name="Glockner G."/>
            <person name="Delwiche C.F."/>
            <person name="Petrasek J."/>
            <person name="Van de Peer Y."/>
            <person name="Friml J."/>
            <person name="Beilby M."/>
            <person name="Dolan L."/>
            <person name="Kohara Y."/>
            <person name="Sugano S."/>
            <person name="Fujiyama A."/>
            <person name="Delaux P.-M."/>
            <person name="Quint M."/>
            <person name="TheiBen G."/>
            <person name="Hagemann M."/>
            <person name="Harholt J."/>
            <person name="Dunand C."/>
            <person name="Zachgo S."/>
            <person name="Langdale J."/>
            <person name="Maumus F."/>
            <person name="Straeten D.V.D."/>
            <person name="Gould S.B."/>
            <person name="Rensing S.A."/>
        </authorList>
    </citation>
    <scope>NUCLEOTIDE SEQUENCE [LARGE SCALE GENOMIC DNA]</scope>
    <source>
        <strain evidence="3 4">S276</strain>
    </source>
</reference>
<feature type="compositionally biased region" description="Polar residues" evidence="1">
    <location>
        <begin position="503"/>
        <end position="515"/>
    </location>
</feature>
<feature type="region of interest" description="Disordered" evidence="1">
    <location>
        <begin position="391"/>
        <end position="549"/>
    </location>
</feature>
<dbReference type="SMART" id="SM00516">
    <property type="entry name" value="SEC14"/>
    <property type="match status" value="1"/>
</dbReference>
<dbReference type="PROSITE" id="PS50191">
    <property type="entry name" value="CRAL_TRIO"/>
    <property type="match status" value="1"/>
</dbReference>
<feature type="domain" description="CRAL-TRIO" evidence="2">
    <location>
        <begin position="751"/>
        <end position="915"/>
    </location>
</feature>
<gene>
    <name evidence="3" type="ORF">CBR_g4074</name>
</gene>
<dbReference type="InterPro" id="IPR036865">
    <property type="entry name" value="CRAL-TRIO_dom_sf"/>
</dbReference>
<feature type="compositionally biased region" description="Basic and acidic residues" evidence="1">
    <location>
        <begin position="203"/>
        <end position="221"/>
    </location>
</feature>
<evidence type="ECO:0000256" key="1">
    <source>
        <dbReference type="SAM" id="MobiDB-lite"/>
    </source>
</evidence>
<protein>
    <recommendedName>
        <fullName evidence="2">CRAL-TRIO domain-containing protein</fullName>
    </recommendedName>
</protein>
<proteinExistence type="predicted"/>
<dbReference type="AlphaFoldDB" id="A0A388KH64"/>
<feature type="compositionally biased region" description="Gly residues" evidence="1">
    <location>
        <begin position="393"/>
        <end position="406"/>
    </location>
</feature>
<feature type="region of interest" description="Disordered" evidence="1">
    <location>
        <begin position="930"/>
        <end position="954"/>
    </location>
</feature>
<evidence type="ECO:0000313" key="3">
    <source>
        <dbReference type="EMBL" id="GBG69381.1"/>
    </source>
</evidence>
<dbReference type="PANTHER" id="PTHR47041">
    <property type="entry name" value="SEC14 CYTOSOLIC FACTOR FAMILY PROTEIN / PHOSPHOGLYCERIDE TRANSFER FAMILY PROTEIN"/>
    <property type="match status" value="1"/>
</dbReference>
<organism evidence="3 4">
    <name type="scientific">Chara braunii</name>
    <name type="common">Braun's stonewort</name>
    <dbReference type="NCBI Taxonomy" id="69332"/>
    <lineage>
        <taxon>Eukaryota</taxon>
        <taxon>Viridiplantae</taxon>
        <taxon>Streptophyta</taxon>
        <taxon>Charophyceae</taxon>
        <taxon>Charales</taxon>
        <taxon>Characeae</taxon>
        <taxon>Chara</taxon>
    </lineage>
</organism>
<dbReference type="CDD" id="cd00170">
    <property type="entry name" value="SEC14"/>
    <property type="match status" value="1"/>
</dbReference>
<feature type="region of interest" description="Disordered" evidence="1">
    <location>
        <begin position="73"/>
        <end position="95"/>
    </location>
</feature>
<sequence>MSRHSINAAHAMTVLSLSNRGEERLGRCEPTRSVDAGNRHGANRSGALAASVLKEAHIACRAIPAMAEEILPNRRETEGGRNGRKGAEEGGGYARTTGAEGVYREGGGWVTKGGASVDLELVVLGELLPFYAGGNGNSDTGDGGPHPYAMDTWRDGWVKRRAVDCVAGYSMVDKLEAAGFATSSLAMASSSSSSASLSARNPLKGEKGERGGEERGEERKNKAGGRWRALLGCAFRRRRADTGAVAPAPEELPPTAPAPAAVSNCEKEMAPWRERVWGRGDSSSSTSSSSSTCSSCPSSSSSSSSAASCSCCVPSSCSGYGYGLNESWKEHPPHRRRGKGLVMAASFVIDGKPGTNNADVAYGVHSTAHPTVHIADGNDSGVAPVHTAAGLTEEGGGGGGGGGGGKTATKKVLKYKKKRRATVVPPPPLSSTSSSTSHKVDGGSDTWGGGMDDGAADRLGTGTDHHYRNHHRYDGEESDGGDYVRAEDGGDQFGAKDAGGGYSSQQHVRFSSTQREAFPPPSPPSTRIPDSPPGGGGNDRHPHPHYRPNLKSMRLGKRIWGTTTSSDPSSLGKNGLVSMVSFLAKVAMLAMVKRGTYPSLWAVFQGVCFSNLPMLSWIHRFGPVHRALEPFHVFTRPMLVLSIATTLRNLEEEENTAASNVQVETSASGAESPVSPIQTLQVVDGEELFELQQKVDEVRDQLQLHDVQLPQRFNDREIARFLVAAHGSVENCVLRLKQVSQWHTSYLFLSEAGLLAWNSFVSWHGQDMFGRPCLVLRIGRACQVLRPSQRQQFVQALVSQTEYGVTQLLQDFEVEQFSVVMDCGGVGLFNAPVSLIKNAALMLQQNYPTRLAQFYLINLQMVLRSLVASVKLVLGERTSRKIRIAGAEASAVLEECFGGIEHVPSDLGGKCECQRCLHVKVEEIPGQLSLPEDEKGHVSENDCEGRGVGSEAEPELESVVARETPFSGGKMVRSVIERMRMGLSFSERGLSTAVPQSSDAIISTPDRREQSVMSMEGIASSTAVCTRDENFVDSSGMNVASEPMATFDLATWMQRAPPQLVLRLLVTALVLLLTLSSLGTGEPWWNLVAEQSLSYI</sequence>
<evidence type="ECO:0000313" key="4">
    <source>
        <dbReference type="Proteomes" id="UP000265515"/>
    </source>
</evidence>
<dbReference type="SUPFAM" id="SSF52087">
    <property type="entry name" value="CRAL/TRIO domain"/>
    <property type="match status" value="1"/>
</dbReference>
<dbReference type="OrthoDB" id="1434354at2759"/>
<dbReference type="Gramene" id="GBG69381">
    <property type="protein sequence ID" value="GBG69381"/>
    <property type="gene ID" value="CBR_g4074"/>
</dbReference>
<comment type="caution">
    <text evidence="3">The sequence shown here is derived from an EMBL/GenBank/DDBJ whole genome shotgun (WGS) entry which is preliminary data.</text>
</comment>
<dbReference type="PANTHER" id="PTHR47041:SF5">
    <property type="entry name" value="SEC14 CYTOSOLIC FACTOR FAMILY PROTEIN"/>
    <property type="match status" value="1"/>
</dbReference>
<dbReference type="Proteomes" id="UP000265515">
    <property type="component" value="Unassembled WGS sequence"/>
</dbReference>
<feature type="region of interest" description="Disordered" evidence="1">
    <location>
        <begin position="191"/>
        <end position="223"/>
    </location>
</feature>
<feature type="compositionally biased region" description="Basic and acidic residues" evidence="1">
    <location>
        <begin position="73"/>
        <end position="88"/>
    </location>
</feature>
<evidence type="ECO:0000259" key="2">
    <source>
        <dbReference type="PROSITE" id="PS50191"/>
    </source>
</evidence>
<name>A0A388KH64_CHABU</name>
<dbReference type="Gene3D" id="3.40.525.10">
    <property type="entry name" value="CRAL-TRIO lipid binding domain"/>
    <property type="match status" value="1"/>
</dbReference>
<accession>A0A388KH64</accession>
<dbReference type="InterPro" id="IPR001251">
    <property type="entry name" value="CRAL-TRIO_dom"/>
</dbReference>
<feature type="compositionally biased region" description="Basic and acidic residues" evidence="1">
    <location>
        <begin position="20"/>
        <end position="32"/>
    </location>
</feature>
<feature type="region of interest" description="Disordered" evidence="1">
    <location>
        <begin position="19"/>
        <end position="40"/>
    </location>
</feature>
<feature type="compositionally biased region" description="Basic and acidic residues" evidence="1">
    <location>
        <begin position="932"/>
        <end position="945"/>
    </location>
</feature>
<feature type="region of interest" description="Disordered" evidence="1">
    <location>
        <begin position="276"/>
        <end position="307"/>
    </location>
</feature>
<feature type="compositionally biased region" description="Low complexity" evidence="1">
    <location>
        <begin position="282"/>
        <end position="307"/>
    </location>
</feature>
<keyword evidence="4" id="KW-1185">Reference proteome</keyword>